<dbReference type="SUPFAM" id="SSF53335">
    <property type="entry name" value="S-adenosyl-L-methionine-dependent methyltransferases"/>
    <property type="match status" value="1"/>
</dbReference>
<reference evidence="3" key="1">
    <citation type="submission" date="2018-05" db="EMBL/GenBank/DDBJ databases">
        <authorList>
            <person name="Lanie J.A."/>
            <person name="Ng W.-L."/>
            <person name="Kazmierczak K.M."/>
            <person name="Andrzejewski T.M."/>
            <person name="Davidsen T.M."/>
            <person name="Wayne K.J."/>
            <person name="Tettelin H."/>
            <person name="Glass J.I."/>
            <person name="Rusch D."/>
            <person name="Podicherti R."/>
            <person name="Tsui H.-C.T."/>
            <person name="Winkler M.E."/>
        </authorList>
    </citation>
    <scope>NUCLEOTIDE SEQUENCE</scope>
</reference>
<dbReference type="InterPro" id="IPR029063">
    <property type="entry name" value="SAM-dependent_MTases_sf"/>
</dbReference>
<dbReference type="NCBIfam" id="TIGR00095">
    <property type="entry name" value="16S rRNA (guanine(966)-N(2))-methyltransferase RsmD"/>
    <property type="match status" value="1"/>
</dbReference>
<dbReference type="AlphaFoldDB" id="A0A382SC81"/>
<dbReference type="InterPro" id="IPR004398">
    <property type="entry name" value="RNA_MeTrfase_RsmD"/>
</dbReference>
<evidence type="ECO:0000313" key="3">
    <source>
        <dbReference type="EMBL" id="SVD07463.1"/>
    </source>
</evidence>
<evidence type="ECO:0000256" key="2">
    <source>
        <dbReference type="ARBA" id="ARBA00022679"/>
    </source>
</evidence>
<gene>
    <name evidence="3" type="ORF">METZ01_LOCUS360317</name>
</gene>
<dbReference type="Pfam" id="PF03602">
    <property type="entry name" value="Cons_hypoth95"/>
    <property type="match status" value="1"/>
</dbReference>
<dbReference type="GO" id="GO:0031167">
    <property type="term" value="P:rRNA methylation"/>
    <property type="evidence" value="ECO:0007669"/>
    <property type="project" value="InterPro"/>
</dbReference>
<dbReference type="CDD" id="cd02440">
    <property type="entry name" value="AdoMet_MTases"/>
    <property type="match status" value="1"/>
</dbReference>
<proteinExistence type="predicted"/>
<evidence type="ECO:0000256" key="1">
    <source>
        <dbReference type="ARBA" id="ARBA00022603"/>
    </source>
</evidence>
<dbReference type="EMBL" id="UINC01127990">
    <property type="protein sequence ID" value="SVD07463.1"/>
    <property type="molecule type" value="Genomic_DNA"/>
</dbReference>
<organism evidence="3">
    <name type="scientific">marine metagenome</name>
    <dbReference type="NCBI Taxonomy" id="408172"/>
    <lineage>
        <taxon>unclassified sequences</taxon>
        <taxon>metagenomes</taxon>
        <taxon>ecological metagenomes</taxon>
    </lineage>
</organism>
<protein>
    <recommendedName>
        <fullName evidence="4">16S rRNA (Guanine(966)-N(2))-methyltransferase RsmD</fullName>
    </recommendedName>
</protein>
<dbReference type="GO" id="GO:0003676">
    <property type="term" value="F:nucleic acid binding"/>
    <property type="evidence" value="ECO:0007669"/>
    <property type="project" value="InterPro"/>
</dbReference>
<keyword evidence="1" id="KW-0489">Methyltransferase</keyword>
<accession>A0A382SC81</accession>
<dbReference type="Gene3D" id="3.40.50.150">
    <property type="entry name" value="Vaccinia Virus protein VP39"/>
    <property type="match status" value="1"/>
</dbReference>
<keyword evidence="2" id="KW-0808">Transferase</keyword>
<sequence>MRIISGKFRSTKLFIPLGKETRPLKDITKESIFNTLLHFKKLPFKFKNAKILDLYSGTGSFGLECLSRDASKVTFVENNKNALKILQKNIYKLNIEKKTSVIEYSVLNYLSNIDNFNYRVDLIFLDPPYKERNIFGLIDNIIKANILKKNGIVVIHRNKKSKDNYPNNFKILDIRKYGASKIIYGNLAF</sequence>
<name>A0A382SC81_9ZZZZ</name>
<dbReference type="PROSITE" id="PS00092">
    <property type="entry name" value="N6_MTASE"/>
    <property type="match status" value="1"/>
</dbReference>
<dbReference type="PANTHER" id="PTHR43542">
    <property type="entry name" value="METHYLTRANSFERASE"/>
    <property type="match status" value="1"/>
</dbReference>
<dbReference type="GO" id="GO:0008168">
    <property type="term" value="F:methyltransferase activity"/>
    <property type="evidence" value="ECO:0007669"/>
    <property type="project" value="UniProtKB-KW"/>
</dbReference>
<dbReference type="PANTHER" id="PTHR43542:SF1">
    <property type="entry name" value="METHYLTRANSFERASE"/>
    <property type="match status" value="1"/>
</dbReference>
<dbReference type="PIRSF" id="PIRSF004553">
    <property type="entry name" value="CHP00095"/>
    <property type="match status" value="1"/>
</dbReference>
<dbReference type="InterPro" id="IPR002052">
    <property type="entry name" value="DNA_methylase_N6_adenine_CS"/>
</dbReference>
<evidence type="ECO:0008006" key="4">
    <source>
        <dbReference type="Google" id="ProtNLM"/>
    </source>
</evidence>